<evidence type="ECO:0000256" key="10">
    <source>
        <dbReference type="ARBA" id="ARBA00022833"/>
    </source>
</evidence>
<evidence type="ECO:0000256" key="13">
    <source>
        <dbReference type="NCBIfam" id="TIGR02414"/>
    </source>
</evidence>
<evidence type="ECO:0000256" key="4">
    <source>
        <dbReference type="ARBA" id="ARBA00012564"/>
    </source>
</evidence>
<dbReference type="InterPro" id="IPR014782">
    <property type="entry name" value="Peptidase_M1_dom"/>
</dbReference>
<dbReference type="AlphaFoldDB" id="A0A450S609"/>
<gene>
    <name evidence="18" type="ORF">BECKFW1821B_GA0114236_100231</name>
</gene>
<dbReference type="Gene3D" id="1.25.50.10">
    <property type="entry name" value="Peptidase M1, alanyl aminopeptidase, C-terminal domain"/>
    <property type="match status" value="1"/>
</dbReference>
<evidence type="ECO:0000256" key="2">
    <source>
        <dbReference type="ARBA" id="ARBA00001947"/>
    </source>
</evidence>
<dbReference type="FunFam" id="2.60.40.1730:FF:000005">
    <property type="entry name" value="Aminopeptidase N"/>
    <property type="match status" value="1"/>
</dbReference>
<dbReference type="EC" id="3.4.11.2" evidence="4 13"/>
<feature type="domain" description="Aminopeptidase N-like N-terminal" evidence="17">
    <location>
        <begin position="26"/>
        <end position="197"/>
    </location>
</feature>
<organism evidence="18">
    <name type="scientific">Candidatus Kentrum sp. FW</name>
    <dbReference type="NCBI Taxonomy" id="2126338"/>
    <lineage>
        <taxon>Bacteria</taxon>
        <taxon>Pseudomonadati</taxon>
        <taxon>Pseudomonadota</taxon>
        <taxon>Gammaproteobacteria</taxon>
        <taxon>Candidatus Kentrum</taxon>
    </lineage>
</organism>
<dbReference type="NCBIfam" id="TIGR02414">
    <property type="entry name" value="pepN_proteo"/>
    <property type="match status" value="1"/>
</dbReference>
<keyword evidence="11" id="KW-0482">Metalloprotease</keyword>
<dbReference type="InterPro" id="IPR042097">
    <property type="entry name" value="Aminopeptidase_N-like_N_sf"/>
</dbReference>
<dbReference type="InterPro" id="IPR035414">
    <property type="entry name" value="Peptidase_M1_pepN_Ig-like"/>
</dbReference>
<evidence type="ECO:0000256" key="9">
    <source>
        <dbReference type="ARBA" id="ARBA00022801"/>
    </source>
</evidence>
<feature type="domain" description="Peptidase M1 alanyl aminopeptidase C-terminal" evidence="16">
    <location>
        <begin position="565"/>
        <end position="887"/>
    </location>
</feature>
<name>A0A450S609_9GAMM</name>
<evidence type="ECO:0000256" key="3">
    <source>
        <dbReference type="ARBA" id="ARBA00010136"/>
    </source>
</evidence>
<evidence type="ECO:0000313" key="18">
    <source>
        <dbReference type="EMBL" id="VFJ47316.1"/>
    </source>
</evidence>
<comment type="cofactor">
    <cofactor evidence="2">
        <name>Zn(2+)</name>
        <dbReference type="ChEBI" id="CHEBI:29105"/>
    </cofactor>
</comment>
<dbReference type="Pfam" id="PF17432">
    <property type="entry name" value="DUF3458_C"/>
    <property type="match status" value="1"/>
</dbReference>
<keyword evidence="8" id="KW-0479">Metal-binding</keyword>
<keyword evidence="10" id="KW-0862">Zinc</keyword>
<dbReference type="InterPro" id="IPR038438">
    <property type="entry name" value="PepN_Ig-like_sf"/>
</dbReference>
<dbReference type="SUPFAM" id="SSF55486">
    <property type="entry name" value="Metalloproteases ('zincins'), catalytic domain"/>
    <property type="match status" value="1"/>
</dbReference>
<dbReference type="FunFam" id="3.30.2010.30:FF:000002">
    <property type="entry name" value="Putative aminopeptidase N"/>
    <property type="match status" value="1"/>
</dbReference>
<dbReference type="GO" id="GO:0008237">
    <property type="term" value="F:metallopeptidase activity"/>
    <property type="evidence" value="ECO:0007669"/>
    <property type="project" value="UniProtKB-UniRule"/>
</dbReference>
<dbReference type="Pfam" id="PF01433">
    <property type="entry name" value="Peptidase_M1"/>
    <property type="match status" value="1"/>
</dbReference>
<comment type="similarity">
    <text evidence="3">Belongs to the peptidase M1 family.</text>
</comment>
<evidence type="ECO:0000259" key="15">
    <source>
        <dbReference type="Pfam" id="PF11940"/>
    </source>
</evidence>
<dbReference type="PRINTS" id="PR00756">
    <property type="entry name" value="ALADIPTASE"/>
</dbReference>
<evidence type="ECO:0000256" key="12">
    <source>
        <dbReference type="ARBA" id="ARBA00059739"/>
    </source>
</evidence>
<dbReference type="InterPro" id="IPR027268">
    <property type="entry name" value="Peptidase_M4/M1_CTD_sf"/>
</dbReference>
<dbReference type="Gene3D" id="3.30.2010.30">
    <property type="match status" value="1"/>
</dbReference>
<keyword evidence="6 18" id="KW-0031">Aminopeptidase</keyword>
<dbReference type="PANTHER" id="PTHR46322">
    <property type="entry name" value="PUROMYCIN-SENSITIVE AMINOPEPTIDASE"/>
    <property type="match status" value="1"/>
</dbReference>
<protein>
    <recommendedName>
        <fullName evidence="5 13">Aminopeptidase N</fullName>
        <ecNumber evidence="4 13">3.4.11.2</ecNumber>
    </recommendedName>
</protein>
<dbReference type="PANTHER" id="PTHR46322:SF1">
    <property type="entry name" value="PUROMYCIN-SENSITIVE AMINOPEPTIDASE"/>
    <property type="match status" value="1"/>
</dbReference>
<dbReference type="Pfam" id="PF11940">
    <property type="entry name" value="DUF3458"/>
    <property type="match status" value="1"/>
</dbReference>
<dbReference type="GO" id="GO:0006508">
    <property type="term" value="P:proteolysis"/>
    <property type="evidence" value="ECO:0007669"/>
    <property type="project" value="UniProtKB-UniRule"/>
</dbReference>
<evidence type="ECO:0000259" key="17">
    <source>
        <dbReference type="Pfam" id="PF17900"/>
    </source>
</evidence>
<evidence type="ECO:0000256" key="7">
    <source>
        <dbReference type="ARBA" id="ARBA00022670"/>
    </source>
</evidence>
<dbReference type="InterPro" id="IPR001930">
    <property type="entry name" value="Peptidase_M1"/>
</dbReference>
<evidence type="ECO:0000256" key="1">
    <source>
        <dbReference type="ARBA" id="ARBA00000098"/>
    </source>
</evidence>
<evidence type="ECO:0000256" key="11">
    <source>
        <dbReference type="ARBA" id="ARBA00023049"/>
    </source>
</evidence>
<evidence type="ECO:0000256" key="8">
    <source>
        <dbReference type="ARBA" id="ARBA00022723"/>
    </source>
</evidence>
<dbReference type="Gene3D" id="2.60.40.1730">
    <property type="entry name" value="tricorn interacting facor f3 domain"/>
    <property type="match status" value="1"/>
</dbReference>
<keyword evidence="9" id="KW-0378">Hydrolase</keyword>
<comment type="catalytic activity">
    <reaction evidence="1">
        <text>Release of an N-terminal amino acid, Xaa-|-Yaa- from a peptide, amide or arylamide. Xaa is preferably Ala, but may be most amino acids including Pro (slow action). When a terminal hydrophobic residue is followed by a prolyl residue, the two may be released as an intact Xaa-Pro dipeptide.</text>
        <dbReference type="EC" id="3.4.11.2"/>
    </reaction>
</comment>
<dbReference type="FunFam" id="2.60.40.1840:FF:000001">
    <property type="entry name" value="Aminopeptidase N"/>
    <property type="match status" value="1"/>
</dbReference>
<dbReference type="EMBL" id="CAADFD010000002">
    <property type="protein sequence ID" value="VFJ47316.1"/>
    <property type="molecule type" value="Genomic_DNA"/>
</dbReference>
<evidence type="ECO:0000256" key="6">
    <source>
        <dbReference type="ARBA" id="ARBA00022438"/>
    </source>
</evidence>
<dbReference type="Gene3D" id="2.60.40.1840">
    <property type="match status" value="1"/>
</dbReference>
<dbReference type="Gene3D" id="1.10.390.10">
    <property type="entry name" value="Neutral Protease Domain 2"/>
    <property type="match status" value="1"/>
</dbReference>
<dbReference type="Pfam" id="PF17900">
    <property type="entry name" value="Peptidase_M1_N"/>
    <property type="match status" value="1"/>
</dbReference>
<keyword evidence="7" id="KW-0645">Protease</keyword>
<feature type="domain" description="Peptidase M1 alanyl aminopeptidase Ig-like fold" evidence="15">
    <location>
        <begin position="455"/>
        <end position="560"/>
    </location>
</feature>
<dbReference type="InterPro" id="IPR012779">
    <property type="entry name" value="Peptidase_M1_pepN"/>
</dbReference>
<dbReference type="SUPFAM" id="SSF63737">
    <property type="entry name" value="Leukotriene A4 hydrolase N-terminal domain"/>
    <property type="match status" value="1"/>
</dbReference>
<evidence type="ECO:0000259" key="14">
    <source>
        <dbReference type="Pfam" id="PF01433"/>
    </source>
</evidence>
<proteinExistence type="inferred from homology"/>
<evidence type="ECO:0000259" key="16">
    <source>
        <dbReference type="Pfam" id="PF17432"/>
    </source>
</evidence>
<comment type="function">
    <text evidence="12">Aminopeptidase N is involved in the degradation of intracellular peptides generated by protein breakdown during normal growth as well as in response to nutrient starvation.</text>
</comment>
<sequence>MSPQTPKTIYRKDYTPPDYLIDEVALKFQLDEEETTVTSRLTIRRNFATTDKTANRESVPLILNGRELIPDSISMDGKSMGTDDYTVDDEHLTIAKVPQHFTLLIENRIRPGENTALEGLYRSSGNFCTQCEAEGFRKITYFLDRPDVLAKYTTTIMADRTRYPVLLSNGNAIQRGESDGNRHWVRWEDPFPKPCYLFALVAGDLSSLRDRFTTRSGKEVRLALYVQKHNLDKCDHAMESLKKAMAWDEEIYGLEYDLDEYMIVAVDDFNMGAMENKGLNIFNSRYVLAKPETATDDDYAAIEEVIAHEYFHNWTGNRVTCRDWFQLSLKEGLTVFRDQEFSADQVSRSIKRIQDVRLLRETQFAEDASAMAHPVRPESYMEISNFYTVTIYNKGAEVIRMMQALVGKEGFLRGIRRYIEGNDGQAATIDDFVLAMEEENRIDLGQFCRWYDQAGTPEVTAKGQYDGDKKTYTLVFHQSCQPTPGQPEKEPFHIPMAIGLVDENGRDLALRLADEEKTPPPGTRVLSLREKNQEFRFTDIPHRPIPSLLREFSAPITLKMTRTIEELAFLLTFDSDPFARWDAGQTLATRLMLELIAAYQDGKALEPNGIFVEAFEKTLIDAQTEKSLIAEILTLPTEIYVGMQMECIDVDAIHQVRQFIRYSLAKTLKDRFLDIYHDHQTDEPYRYGSASSGKRRLKNLCLGYLMELPDPEIQALCFSQFCHADNMTDALAALSFLANTDCEERHKALATFEKQWHHDPLVMDKWFAIQATSRLPDTLQVVRKLMGHASFSLKNPNKVRALIEGFCRRNQVRFHDANGAGYAFLVDQVLVLDAMNPQIAARLLNVVGRWRSFDSTRQQLMQTEIEKILIQPGLSKDTYEIASKTLA</sequence>
<dbReference type="InterPro" id="IPR045357">
    <property type="entry name" value="Aminopeptidase_N-like_N"/>
</dbReference>
<dbReference type="GO" id="GO:0008270">
    <property type="term" value="F:zinc ion binding"/>
    <property type="evidence" value="ECO:0007669"/>
    <property type="project" value="InterPro"/>
</dbReference>
<accession>A0A450S609</accession>
<dbReference type="GO" id="GO:0016285">
    <property type="term" value="F:alanyl aminopeptidase activity"/>
    <property type="evidence" value="ECO:0007669"/>
    <property type="project" value="UniProtKB-EC"/>
</dbReference>
<dbReference type="CDD" id="cd09600">
    <property type="entry name" value="M1_APN"/>
    <property type="match status" value="1"/>
</dbReference>
<reference evidence="18" key="1">
    <citation type="submission" date="2019-02" db="EMBL/GenBank/DDBJ databases">
        <authorList>
            <person name="Gruber-Vodicka R. H."/>
            <person name="Seah K. B. B."/>
        </authorList>
    </citation>
    <scope>NUCLEOTIDE SEQUENCE</scope>
    <source>
        <strain evidence="18">BECK_BZ106</strain>
    </source>
</reference>
<feature type="domain" description="Peptidase M1 membrane alanine aminopeptidase" evidence="14">
    <location>
        <begin position="237"/>
        <end position="449"/>
    </location>
</feature>
<dbReference type="InterPro" id="IPR037144">
    <property type="entry name" value="Peptidase_M1_pepN_C_sf"/>
</dbReference>
<dbReference type="InterPro" id="IPR024601">
    <property type="entry name" value="Peptidase_M1_pepN_C"/>
</dbReference>
<evidence type="ECO:0000256" key="5">
    <source>
        <dbReference type="ARBA" id="ARBA00015611"/>
    </source>
</evidence>